<name>A0A1D9QFY5_SCLS1</name>
<dbReference type="VEuPathDB" id="FungiDB:sscle_11g086240"/>
<accession>A0A1D9QFY5</accession>
<protein>
    <submittedName>
        <fullName evidence="2">Uncharacterized protein</fullName>
    </submittedName>
</protein>
<feature type="compositionally biased region" description="Low complexity" evidence="1">
    <location>
        <begin position="16"/>
        <end position="31"/>
    </location>
</feature>
<evidence type="ECO:0000313" key="2">
    <source>
        <dbReference type="EMBL" id="APA13854.1"/>
    </source>
</evidence>
<evidence type="ECO:0000313" key="3">
    <source>
        <dbReference type="Proteomes" id="UP000177798"/>
    </source>
</evidence>
<dbReference type="AlphaFoldDB" id="A0A1D9QFY5"/>
<organism evidence="2 3">
    <name type="scientific">Sclerotinia sclerotiorum (strain ATCC 18683 / 1980 / Ss-1)</name>
    <name type="common">White mold</name>
    <name type="synonym">Whetzelinia sclerotiorum</name>
    <dbReference type="NCBI Taxonomy" id="665079"/>
    <lineage>
        <taxon>Eukaryota</taxon>
        <taxon>Fungi</taxon>
        <taxon>Dikarya</taxon>
        <taxon>Ascomycota</taxon>
        <taxon>Pezizomycotina</taxon>
        <taxon>Leotiomycetes</taxon>
        <taxon>Helotiales</taxon>
        <taxon>Sclerotiniaceae</taxon>
        <taxon>Sclerotinia</taxon>
    </lineage>
</organism>
<reference evidence="3" key="1">
    <citation type="journal article" date="2017" name="Genome Biol. Evol.">
        <title>The complete genome sequence of the phytopathogenic fungus Sclerotinia sclerotiorum reveals insights into the genome architecture of broad host range pathogens.</title>
        <authorList>
            <person name="Derbyshire M."/>
            <person name="Denton-Giles M."/>
            <person name="Hegedus D."/>
            <person name="Seifbarghy S."/>
            <person name="Rollins J."/>
            <person name="van Kan J."/>
            <person name="Seidl M.F."/>
            <person name="Faino L."/>
            <person name="Mbengue M."/>
            <person name="Navaud O."/>
            <person name="Raffaele S."/>
            <person name="Hammond-Kosack K."/>
            <person name="Heard S."/>
            <person name="Oliver R."/>
        </authorList>
    </citation>
    <scope>NUCLEOTIDE SEQUENCE [LARGE SCALE GENOMIC DNA]</scope>
    <source>
        <strain evidence="3">ATCC 18683 / 1980 / Ss-1</strain>
    </source>
</reference>
<feature type="region of interest" description="Disordered" evidence="1">
    <location>
        <begin position="184"/>
        <end position="264"/>
    </location>
</feature>
<feature type="compositionally biased region" description="Basic and acidic residues" evidence="1">
    <location>
        <begin position="344"/>
        <end position="360"/>
    </location>
</feature>
<feature type="compositionally biased region" description="Basic and acidic residues" evidence="1">
    <location>
        <begin position="310"/>
        <end position="330"/>
    </location>
</feature>
<dbReference type="Proteomes" id="UP000177798">
    <property type="component" value="Chromosome 11"/>
</dbReference>
<proteinExistence type="predicted"/>
<feature type="compositionally biased region" description="Low complexity" evidence="1">
    <location>
        <begin position="48"/>
        <end position="63"/>
    </location>
</feature>
<feature type="compositionally biased region" description="Basic and acidic residues" evidence="1">
    <location>
        <begin position="212"/>
        <end position="242"/>
    </location>
</feature>
<dbReference type="EMBL" id="CP017824">
    <property type="protein sequence ID" value="APA13854.1"/>
    <property type="molecule type" value="Genomic_DNA"/>
</dbReference>
<dbReference type="OrthoDB" id="10630919at2759"/>
<feature type="compositionally biased region" description="Basic and acidic residues" evidence="1">
    <location>
        <begin position="277"/>
        <end position="292"/>
    </location>
</feature>
<feature type="region of interest" description="Disordered" evidence="1">
    <location>
        <begin position="16"/>
        <end position="78"/>
    </location>
</feature>
<evidence type="ECO:0000256" key="1">
    <source>
        <dbReference type="SAM" id="MobiDB-lite"/>
    </source>
</evidence>
<gene>
    <name evidence="2" type="ORF">sscle_11g086240</name>
</gene>
<sequence>MSRTIEIHVTRIYRSSSRSSHYYSSSISRSRSTSRHKDTARRERHHTSPSPHAFSPHSSSSSPSPAPPLRLIRHPDSGRRKLEVDISISCNNPTERYTYSPCSTFAPAPRHYGSGGYRNVGSAGAGRYEEYYYYTPTPSVPIATSNTVRVFVNDGSCEERRGRDARVYCKRRDDGGRRYCYQSAHERERSRGRSREKNSGVRDRTPTPYYEDFIRSGPEWEKKSTRTRSRGERSRERERVVEYEYITRTPSPKPKPVVRQRESERVFEYMDRNRLEDDRARGRSREREKSTERVIYVRRRSPRPKSTSGSREREKGRGIDKDKHIDKAEGTGRTVYYVTRRKRESSGRERDSGKERCRLDSDEEDVERELRIRRRYSVNRLGVERGVRFRV</sequence>
<feature type="region of interest" description="Disordered" evidence="1">
    <location>
        <begin position="277"/>
        <end position="363"/>
    </location>
</feature>
<feature type="compositionally biased region" description="Basic and acidic residues" evidence="1">
    <location>
        <begin position="184"/>
        <end position="205"/>
    </location>
</feature>